<evidence type="ECO:0000313" key="3">
    <source>
        <dbReference type="Proteomes" id="UP000217790"/>
    </source>
</evidence>
<feature type="domain" description="F-box" evidence="1">
    <location>
        <begin position="38"/>
        <end position="88"/>
    </location>
</feature>
<accession>A0A2H3D975</accession>
<name>A0A2H3D975_ARMGA</name>
<dbReference type="InterPro" id="IPR036047">
    <property type="entry name" value="F-box-like_dom_sf"/>
</dbReference>
<gene>
    <name evidence="2" type="ORF">ARMGADRAFT_1032384</name>
</gene>
<reference evidence="3" key="1">
    <citation type="journal article" date="2017" name="Nat. Ecol. Evol.">
        <title>Genome expansion and lineage-specific genetic innovations in the forest pathogenic fungi Armillaria.</title>
        <authorList>
            <person name="Sipos G."/>
            <person name="Prasanna A.N."/>
            <person name="Walter M.C."/>
            <person name="O'Connor E."/>
            <person name="Balint B."/>
            <person name="Krizsan K."/>
            <person name="Kiss B."/>
            <person name="Hess J."/>
            <person name="Varga T."/>
            <person name="Slot J."/>
            <person name="Riley R."/>
            <person name="Boka B."/>
            <person name="Rigling D."/>
            <person name="Barry K."/>
            <person name="Lee J."/>
            <person name="Mihaltcheva S."/>
            <person name="LaButti K."/>
            <person name="Lipzen A."/>
            <person name="Waldron R."/>
            <person name="Moloney N.M."/>
            <person name="Sperisen C."/>
            <person name="Kredics L."/>
            <person name="Vagvoelgyi C."/>
            <person name="Patrignani A."/>
            <person name="Fitzpatrick D."/>
            <person name="Nagy I."/>
            <person name="Doyle S."/>
            <person name="Anderson J.B."/>
            <person name="Grigoriev I.V."/>
            <person name="Gueldener U."/>
            <person name="Muensterkoetter M."/>
            <person name="Nagy L.G."/>
        </authorList>
    </citation>
    <scope>NUCLEOTIDE SEQUENCE [LARGE SCALE GENOMIC DNA]</scope>
    <source>
        <strain evidence="3">Ar21-2</strain>
    </source>
</reference>
<dbReference type="SUPFAM" id="SSF81383">
    <property type="entry name" value="F-box domain"/>
    <property type="match status" value="1"/>
</dbReference>
<dbReference type="InParanoid" id="A0A2H3D975"/>
<dbReference type="InterPro" id="IPR001810">
    <property type="entry name" value="F-box_dom"/>
</dbReference>
<dbReference type="AlphaFoldDB" id="A0A2H3D975"/>
<dbReference type="Pfam" id="PF12937">
    <property type="entry name" value="F-box-like"/>
    <property type="match status" value="1"/>
</dbReference>
<sequence>MSSSSIGDSPRCSANSFTSNHRLIHDHSSEQTRPVAPIDALPDELLLEIFAFGAQSVGNTTFSFLVSTICQSWRSLAINEARLWTSLTVTVAAVVNQGHIEFCVCVCIYTKYDIDTGHN</sequence>
<organism evidence="2 3">
    <name type="scientific">Armillaria gallica</name>
    <name type="common">Bulbous honey fungus</name>
    <name type="synonym">Armillaria bulbosa</name>
    <dbReference type="NCBI Taxonomy" id="47427"/>
    <lineage>
        <taxon>Eukaryota</taxon>
        <taxon>Fungi</taxon>
        <taxon>Dikarya</taxon>
        <taxon>Basidiomycota</taxon>
        <taxon>Agaricomycotina</taxon>
        <taxon>Agaricomycetes</taxon>
        <taxon>Agaricomycetidae</taxon>
        <taxon>Agaricales</taxon>
        <taxon>Marasmiineae</taxon>
        <taxon>Physalacriaceae</taxon>
        <taxon>Armillaria</taxon>
    </lineage>
</organism>
<protein>
    <recommendedName>
        <fullName evidence="1">F-box domain-containing protein</fullName>
    </recommendedName>
</protein>
<dbReference type="Gene3D" id="1.20.1280.50">
    <property type="match status" value="1"/>
</dbReference>
<dbReference type="Proteomes" id="UP000217790">
    <property type="component" value="Unassembled WGS sequence"/>
</dbReference>
<keyword evidence="3" id="KW-1185">Reference proteome</keyword>
<proteinExistence type="predicted"/>
<dbReference type="OrthoDB" id="3365698at2759"/>
<evidence type="ECO:0000313" key="2">
    <source>
        <dbReference type="EMBL" id="PBK90334.1"/>
    </source>
</evidence>
<evidence type="ECO:0000259" key="1">
    <source>
        <dbReference type="Pfam" id="PF12937"/>
    </source>
</evidence>
<dbReference type="EMBL" id="KZ293665">
    <property type="protein sequence ID" value="PBK90334.1"/>
    <property type="molecule type" value="Genomic_DNA"/>
</dbReference>